<dbReference type="EMBL" id="LPHB01000047">
    <property type="protein sequence ID" value="KWA62032.1"/>
    <property type="molecule type" value="Genomic_DNA"/>
</dbReference>
<dbReference type="Pfam" id="PF00990">
    <property type="entry name" value="GGDEF"/>
    <property type="match status" value="1"/>
</dbReference>
<dbReference type="InterPro" id="IPR043128">
    <property type="entry name" value="Rev_trsase/Diguanyl_cyclase"/>
</dbReference>
<dbReference type="InterPro" id="IPR029787">
    <property type="entry name" value="Nucleotide_cyclase"/>
</dbReference>
<organism evidence="2">
    <name type="scientific">Burkholderia stagnalis</name>
    <dbReference type="NCBI Taxonomy" id="1503054"/>
    <lineage>
        <taxon>Bacteria</taxon>
        <taxon>Pseudomonadati</taxon>
        <taxon>Pseudomonadota</taxon>
        <taxon>Betaproteobacteria</taxon>
        <taxon>Burkholderiales</taxon>
        <taxon>Burkholderiaceae</taxon>
        <taxon>Burkholderia</taxon>
        <taxon>Burkholderia cepacia complex</taxon>
    </lineage>
</organism>
<dbReference type="Gene3D" id="3.30.450.40">
    <property type="match status" value="1"/>
</dbReference>
<proteinExistence type="predicted"/>
<evidence type="ECO:0000259" key="1">
    <source>
        <dbReference type="PROSITE" id="PS50887"/>
    </source>
</evidence>
<evidence type="ECO:0000313" key="2">
    <source>
        <dbReference type="EMBL" id="KWA62032.1"/>
    </source>
</evidence>
<dbReference type="SUPFAM" id="SSF55073">
    <property type="entry name" value="Nucleotide cyclase"/>
    <property type="match status" value="1"/>
</dbReference>
<protein>
    <submittedName>
        <fullName evidence="2">Diguanylate cyclase</fullName>
    </submittedName>
</protein>
<sequence>MHIAPKPPDEAARLTTLHALALLDTPPEERFDRLTRLARRLFDVPIALVSLVDENRQWFKSRMGLDAPETSRDVSFCAHALLTNDALVIPDALLDERFHDNPLVTGAPGIRFYAGQPLSAPNGARVGTLCLIDTKPRSLDHDELALLDDLAHMTEREIAALHLATTDELTQLTNRRGFEMLARHVLSLCARLGRRAVLLFFDLNEFKAINDRFGHAEGDRALKAFAETLTGALRDSDVIARLGGDEFVALLSATDAGDADEPVDRVARALAARNAADARGYAIRFSAGHVAYDPACHHSVSDLLASADRHMYEHKQRGKAARI</sequence>
<accession>A0A107AG46</accession>
<dbReference type="InterPro" id="IPR000160">
    <property type="entry name" value="GGDEF_dom"/>
</dbReference>
<dbReference type="InterPro" id="IPR003018">
    <property type="entry name" value="GAF"/>
</dbReference>
<dbReference type="SUPFAM" id="SSF55781">
    <property type="entry name" value="GAF domain-like"/>
    <property type="match status" value="1"/>
</dbReference>
<comment type="caution">
    <text evidence="2">The sequence shown here is derived from an EMBL/GenBank/DDBJ whole genome shotgun (WGS) entry which is preliminary data.</text>
</comment>
<dbReference type="InterPro" id="IPR029016">
    <property type="entry name" value="GAF-like_dom_sf"/>
</dbReference>
<dbReference type="Gene3D" id="3.30.70.270">
    <property type="match status" value="1"/>
</dbReference>
<evidence type="ECO:0000313" key="3">
    <source>
        <dbReference type="Proteomes" id="UP000068603"/>
    </source>
</evidence>
<reference evidence="2 3" key="1">
    <citation type="submission" date="2015-11" db="EMBL/GenBank/DDBJ databases">
        <title>Expanding the genomic diversity of Burkholderia species for the development of highly accurate diagnostics.</title>
        <authorList>
            <person name="Sahl J."/>
            <person name="Keim P."/>
            <person name="Wagner D."/>
        </authorList>
    </citation>
    <scope>NUCLEOTIDE SEQUENCE [LARGE SCALE GENOMIC DNA]</scope>
    <source>
        <strain evidence="2 3">MSMB1960WGS</strain>
    </source>
</reference>
<dbReference type="NCBIfam" id="TIGR00254">
    <property type="entry name" value="GGDEF"/>
    <property type="match status" value="1"/>
</dbReference>
<dbReference type="PANTHER" id="PTHR43102">
    <property type="entry name" value="SLR1143 PROTEIN"/>
    <property type="match status" value="1"/>
</dbReference>
<dbReference type="AlphaFoldDB" id="A0A107AG46"/>
<dbReference type="Pfam" id="PF01590">
    <property type="entry name" value="GAF"/>
    <property type="match status" value="1"/>
</dbReference>
<name>A0A107AG46_9BURK</name>
<dbReference type="Proteomes" id="UP000068603">
    <property type="component" value="Unassembled WGS sequence"/>
</dbReference>
<dbReference type="SMART" id="SM00065">
    <property type="entry name" value="GAF"/>
    <property type="match status" value="1"/>
</dbReference>
<dbReference type="STRING" id="1503054.WT74_08175"/>
<dbReference type="CDD" id="cd01949">
    <property type="entry name" value="GGDEF"/>
    <property type="match status" value="1"/>
</dbReference>
<dbReference type="PROSITE" id="PS50887">
    <property type="entry name" value="GGDEF"/>
    <property type="match status" value="1"/>
</dbReference>
<dbReference type="PANTHER" id="PTHR43102:SF2">
    <property type="entry name" value="GAF DOMAIN-CONTAINING PROTEIN"/>
    <property type="match status" value="1"/>
</dbReference>
<dbReference type="SMART" id="SM00267">
    <property type="entry name" value="GGDEF"/>
    <property type="match status" value="1"/>
</dbReference>
<gene>
    <name evidence="2" type="ORF">WT44_15370</name>
</gene>
<feature type="domain" description="GGDEF" evidence="1">
    <location>
        <begin position="194"/>
        <end position="323"/>
    </location>
</feature>
<dbReference type="RefSeq" id="WP_060147914.1">
    <property type="nucleotide sequence ID" value="NZ_LPGD01000007.1"/>
</dbReference>